<dbReference type="Proteomes" id="UP001152795">
    <property type="component" value="Unassembled WGS sequence"/>
</dbReference>
<accession>A0A7D9KB28</accession>
<feature type="non-terminal residue" evidence="1">
    <location>
        <position position="1"/>
    </location>
</feature>
<comment type="caution">
    <text evidence="1">The sequence shown here is derived from an EMBL/GenBank/DDBJ whole genome shotgun (WGS) entry which is preliminary data.</text>
</comment>
<dbReference type="AlphaFoldDB" id="A0A7D9KB28"/>
<sequence>KLCEASKKLEKALGDVNERDISGQRTAEQLKKSKVEIEDLKNSFETVSDELQRVKIELQKRDEVIKKLNSDVHVAEGALKKAMSDKFESDEIVNIKEAECKRCEEKIRDLEIQQNVQSKELEATKLRHISVS</sequence>
<keyword evidence="2" id="KW-1185">Reference proteome</keyword>
<evidence type="ECO:0000313" key="2">
    <source>
        <dbReference type="Proteomes" id="UP001152795"/>
    </source>
</evidence>
<protein>
    <submittedName>
        <fullName evidence="1">Uncharacterized protein</fullName>
    </submittedName>
</protein>
<evidence type="ECO:0000313" key="1">
    <source>
        <dbReference type="EMBL" id="CAB4043080.1"/>
    </source>
</evidence>
<dbReference type="EMBL" id="CACRXK020031463">
    <property type="protein sequence ID" value="CAB4043080.1"/>
    <property type="molecule type" value="Genomic_DNA"/>
</dbReference>
<gene>
    <name evidence="1" type="ORF">PACLA_8A088536</name>
</gene>
<organism evidence="1 2">
    <name type="scientific">Paramuricea clavata</name>
    <name type="common">Red gorgonian</name>
    <name type="synonym">Violescent sea-whip</name>
    <dbReference type="NCBI Taxonomy" id="317549"/>
    <lineage>
        <taxon>Eukaryota</taxon>
        <taxon>Metazoa</taxon>
        <taxon>Cnidaria</taxon>
        <taxon>Anthozoa</taxon>
        <taxon>Octocorallia</taxon>
        <taxon>Malacalcyonacea</taxon>
        <taxon>Plexauridae</taxon>
        <taxon>Paramuricea</taxon>
    </lineage>
</organism>
<name>A0A7D9KB28_PARCT</name>
<reference evidence="1" key="1">
    <citation type="submission" date="2020-04" db="EMBL/GenBank/DDBJ databases">
        <authorList>
            <person name="Alioto T."/>
            <person name="Alioto T."/>
            <person name="Gomez Garrido J."/>
        </authorList>
    </citation>
    <scope>NUCLEOTIDE SEQUENCE</scope>
    <source>
        <strain evidence="1">A484AB</strain>
    </source>
</reference>
<proteinExistence type="predicted"/>
<feature type="non-terminal residue" evidence="1">
    <location>
        <position position="132"/>
    </location>
</feature>